<dbReference type="PANTHER" id="PTHR44218:SF6">
    <property type="entry name" value="PROTEIN SUPPRESSOR OF PHYA-105 1"/>
    <property type="match status" value="1"/>
</dbReference>
<reference evidence="2 3" key="1">
    <citation type="submission" date="2024-02" db="EMBL/GenBank/DDBJ databases">
        <authorList>
            <person name="Vignale AGUSTIN F."/>
            <person name="Sosa J E."/>
            <person name="Modenutti C."/>
        </authorList>
    </citation>
    <scope>NUCLEOTIDE SEQUENCE [LARGE SCALE GENOMIC DNA]</scope>
</reference>
<proteinExistence type="predicted"/>
<evidence type="ECO:0000313" key="3">
    <source>
        <dbReference type="Proteomes" id="UP001642360"/>
    </source>
</evidence>
<dbReference type="InterPro" id="IPR011009">
    <property type="entry name" value="Kinase-like_dom_sf"/>
</dbReference>
<feature type="domain" description="Protein kinase" evidence="1">
    <location>
        <begin position="1"/>
        <end position="174"/>
    </location>
</feature>
<organism evidence="2 3">
    <name type="scientific">Ilex paraguariensis</name>
    <name type="common">yerba mate</name>
    <dbReference type="NCBI Taxonomy" id="185542"/>
    <lineage>
        <taxon>Eukaryota</taxon>
        <taxon>Viridiplantae</taxon>
        <taxon>Streptophyta</taxon>
        <taxon>Embryophyta</taxon>
        <taxon>Tracheophyta</taxon>
        <taxon>Spermatophyta</taxon>
        <taxon>Magnoliopsida</taxon>
        <taxon>eudicotyledons</taxon>
        <taxon>Gunneridae</taxon>
        <taxon>Pentapetalae</taxon>
        <taxon>asterids</taxon>
        <taxon>campanulids</taxon>
        <taxon>Aquifoliales</taxon>
        <taxon>Aquifoliaceae</taxon>
        <taxon>Ilex</taxon>
    </lineage>
</organism>
<comment type="caution">
    <text evidence="2">The sequence shown here is derived from an EMBL/GenBank/DDBJ whole genome shotgun (WGS) entry which is preliminary data.</text>
</comment>
<dbReference type="Gene3D" id="1.10.510.10">
    <property type="entry name" value="Transferase(Phosphotransferase) domain 1"/>
    <property type="match status" value="1"/>
</dbReference>
<evidence type="ECO:0000259" key="1">
    <source>
        <dbReference type="PROSITE" id="PS50011"/>
    </source>
</evidence>
<keyword evidence="3" id="KW-1185">Reference proteome</keyword>
<dbReference type="SUPFAM" id="SSF56112">
    <property type="entry name" value="Protein kinase-like (PK-like)"/>
    <property type="match status" value="1"/>
</dbReference>
<dbReference type="AlphaFoldDB" id="A0ABC8T0R8"/>
<name>A0ABC8T0R8_9AQUA</name>
<dbReference type="InterPro" id="IPR044630">
    <property type="entry name" value="SPA1/2/3/4"/>
</dbReference>
<dbReference type="Proteomes" id="UP001642360">
    <property type="component" value="Unassembled WGS sequence"/>
</dbReference>
<gene>
    <name evidence="2" type="ORF">ILEXP_LOCUS32003</name>
</gene>
<protein>
    <recommendedName>
        <fullName evidence="1">Protein kinase domain-containing protein</fullName>
    </recommendedName>
</protein>
<sequence length="174" mass="19619">MGQVVSLVDSSHSRGFALHDLRPSCFKLLPSNQVIYLGSSGQEAKVENVVDEDIHHSERGQNEIMPLVQHGFPVFNPWAKKWKFGENIAGPCVSWNSFDEAHKCKTEYKSLSKSTSSIVSDNTSQPVSSSDSNPIEEKWYTSPEELIGRYWAFSSNIYCLGVLLFEVRKDCWAE</sequence>
<evidence type="ECO:0000313" key="2">
    <source>
        <dbReference type="EMBL" id="CAK9163034.1"/>
    </source>
</evidence>
<dbReference type="PANTHER" id="PTHR44218">
    <property type="entry name" value="PROTEIN SPA1-RELATED 2"/>
    <property type="match status" value="1"/>
</dbReference>
<dbReference type="PROSITE" id="PS50011">
    <property type="entry name" value="PROTEIN_KINASE_DOM"/>
    <property type="match status" value="1"/>
</dbReference>
<accession>A0ABC8T0R8</accession>
<dbReference type="EMBL" id="CAUOFW020003948">
    <property type="protein sequence ID" value="CAK9163034.1"/>
    <property type="molecule type" value="Genomic_DNA"/>
</dbReference>
<dbReference type="InterPro" id="IPR000719">
    <property type="entry name" value="Prot_kinase_dom"/>
</dbReference>